<dbReference type="AlphaFoldDB" id="A0A0F9NV46"/>
<accession>A0A0F9NV46</accession>
<organism evidence="1">
    <name type="scientific">marine sediment metagenome</name>
    <dbReference type="NCBI Taxonomy" id="412755"/>
    <lineage>
        <taxon>unclassified sequences</taxon>
        <taxon>metagenomes</taxon>
        <taxon>ecological metagenomes</taxon>
    </lineage>
</organism>
<gene>
    <name evidence="1" type="ORF">LCGC14_0980850</name>
</gene>
<comment type="caution">
    <text evidence="1">The sequence shown here is derived from an EMBL/GenBank/DDBJ whole genome shotgun (WGS) entry which is preliminary data.</text>
</comment>
<dbReference type="EMBL" id="LAZR01003663">
    <property type="protein sequence ID" value="KKN15952.1"/>
    <property type="molecule type" value="Genomic_DNA"/>
</dbReference>
<protein>
    <submittedName>
        <fullName evidence="1">Uncharacterized protein</fullName>
    </submittedName>
</protein>
<name>A0A0F9NV46_9ZZZZ</name>
<reference evidence="1" key="1">
    <citation type="journal article" date="2015" name="Nature">
        <title>Complex archaea that bridge the gap between prokaryotes and eukaryotes.</title>
        <authorList>
            <person name="Spang A."/>
            <person name="Saw J.H."/>
            <person name="Jorgensen S.L."/>
            <person name="Zaremba-Niedzwiedzka K."/>
            <person name="Martijn J."/>
            <person name="Lind A.E."/>
            <person name="van Eijk R."/>
            <person name="Schleper C."/>
            <person name="Guy L."/>
            <person name="Ettema T.J."/>
        </authorList>
    </citation>
    <scope>NUCLEOTIDE SEQUENCE</scope>
</reference>
<evidence type="ECO:0000313" key="1">
    <source>
        <dbReference type="EMBL" id="KKN15952.1"/>
    </source>
</evidence>
<sequence>MNRDILNAVGVLTLVDNAIAKRGLEQTLAEIQSVVKQNRIAQRATRSFESEFGENALTSVWLDLLERIRNVRENINERKDI</sequence>
<proteinExistence type="predicted"/>